<dbReference type="OMA" id="PPCKQGH"/>
<evidence type="ECO:0000313" key="3">
    <source>
        <dbReference type="Proteomes" id="UP000433876"/>
    </source>
</evidence>
<evidence type="ECO:0000313" key="2">
    <source>
        <dbReference type="EMBL" id="KAA8635657.1"/>
    </source>
</evidence>
<feature type="compositionally biased region" description="Low complexity" evidence="1">
    <location>
        <begin position="14"/>
        <end position="49"/>
    </location>
</feature>
<reference evidence="2 3" key="1">
    <citation type="submission" date="2017-07" db="EMBL/GenBank/DDBJ databases">
        <title>Genome sequence of the Sordaria macrospora wild type strain R19027.</title>
        <authorList>
            <person name="Nowrousian M."/>
            <person name="Teichert I."/>
            <person name="Kueck U."/>
        </authorList>
    </citation>
    <scope>NUCLEOTIDE SEQUENCE [LARGE SCALE GENOMIC DNA]</scope>
    <source>
        <strain evidence="2 3">R19027</strain>
        <tissue evidence="2">Mycelium</tissue>
    </source>
</reference>
<feature type="region of interest" description="Disordered" evidence="1">
    <location>
        <begin position="407"/>
        <end position="456"/>
    </location>
</feature>
<feature type="region of interest" description="Disordered" evidence="1">
    <location>
        <begin position="483"/>
        <end position="538"/>
    </location>
</feature>
<gene>
    <name evidence="2" type="ORF">SMACR_03281</name>
</gene>
<feature type="region of interest" description="Disordered" evidence="1">
    <location>
        <begin position="1"/>
        <end position="73"/>
    </location>
</feature>
<name>A0A8S8ZXR3_SORMA</name>
<dbReference type="EMBL" id="NMPR01000010">
    <property type="protein sequence ID" value="KAA8635657.1"/>
    <property type="molecule type" value="Genomic_DNA"/>
</dbReference>
<dbReference type="Proteomes" id="UP000433876">
    <property type="component" value="Unassembled WGS sequence"/>
</dbReference>
<protein>
    <submittedName>
        <fullName evidence="2">Uncharacterized protein</fullName>
    </submittedName>
</protein>
<feature type="compositionally biased region" description="Basic and acidic residues" evidence="1">
    <location>
        <begin position="500"/>
        <end position="521"/>
    </location>
</feature>
<dbReference type="AlphaFoldDB" id="A0A8S8ZXR3"/>
<feature type="compositionally biased region" description="Basic and acidic residues" evidence="1">
    <location>
        <begin position="296"/>
        <end position="319"/>
    </location>
</feature>
<feature type="compositionally biased region" description="Polar residues" evidence="1">
    <location>
        <begin position="233"/>
        <end position="244"/>
    </location>
</feature>
<accession>A0A8S8ZXR3</accession>
<comment type="caution">
    <text evidence="2">The sequence shown here is derived from an EMBL/GenBank/DDBJ whole genome shotgun (WGS) entry which is preliminary data.</text>
</comment>
<feature type="compositionally biased region" description="Low complexity" evidence="1">
    <location>
        <begin position="184"/>
        <end position="197"/>
    </location>
</feature>
<evidence type="ECO:0000256" key="1">
    <source>
        <dbReference type="SAM" id="MobiDB-lite"/>
    </source>
</evidence>
<proteinExistence type="predicted"/>
<sequence>MAPKPKPKPKCFSTPKTKPNITTPTPTPRTTPRTTNTRTKTRTITKTTTASPRVTAITMKKTPPPSKRKVTRHHACRFKPPCKQGHGGPAKSILPIGKYYYSEEALVRDLDALKRGAIYKDDKEFFKRVKAWYKAEVDRLIYRKQVQSEAKKEKEEKEIDKVMIRPAAATTRPGTSNLKRKLAAASNMNSDGSGSSDEPLISDDSVDNPSSESEYSDFDDSHFRKIRALRATTPITKNPHQTLQTPPPSSSEKPTPTRVQPSRAVKRKVDTTPSLLPLTPAKTPSPKRRKMTPVVERPKSEPNAEHRESPRPEDQTKGDYTLSKHDFEEYQPDYADRGSHADGLDVAYFMIEVEKAVDVAINELVAARLGNGVFSLSSPSEIDQGGIRARWRRLGIIASHTNVVGHKNRTAEEESKDEEEVFVPAGDAVSGEDRRPLALSRSAPPEVNKGGKKGLELRLVSRQGTPAPEAPMELSPTLGRWQLAGDRRGSGSSRLGGSRAGDRVKMKREVDSKAVAAEKESGLGSGGEGAVVGSPMESNKRSIQVSGLKFDVELRTLEVGEYGESKKTIWFHML</sequence>
<dbReference type="VEuPathDB" id="FungiDB:SMAC_03281"/>
<feature type="region of interest" description="Disordered" evidence="1">
    <location>
        <begin position="164"/>
        <end position="319"/>
    </location>
</feature>
<organism evidence="2 3">
    <name type="scientific">Sordaria macrospora</name>
    <dbReference type="NCBI Taxonomy" id="5147"/>
    <lineage>
        <taxon>Eukaryota</taxon>
        <taxon>Fungi</taxon>
        <taxon>Dikarya</taxon>
        <taxon>Ascomycota</taxon>
        <taxon>Pezizomycotina</taxon>
        <taxon>Sordariomycetes</taxon>
        <taxon>Sordariomycetidae</taxon>
        <taxon>Sordariales</taxon>
        <taxon>Sordariaceae</taxon>
        <taxon>Sordaria</taxon>
    </lineage>
</organism>